<proteinExistence type="predicted"/>
<gene>
    <name evidence="2" type="ORF">NVS89_03990</name>
</gene>
<keyword evidence="1" id="KW-0732">Signal</keyword>
<organism evidence="2 3">
    <name type="scientific">Ancylobacter mangrovi</name>
    <dbReference type="NCBI Taxonomy" id="2972472"/>
    <lineage>
        <taxon>Bacteria</taxon>
        <taxon>Pseudomonadati</taxon>
        <taxon>Pseudomonadota</taxon>
        <taxon>Alphaproteobacteria</taxon>
        <taxon>Hyphomicrobiales</taxon>
        <taxon>Xanthobacteraceae</taxon>
        <taxon>Ancylobacter</taxon>
    </lineage>
</organism>
<protein>
    <recommendedName>
        <fullName evidence="4">Glutelin</fullName>
    </recommendedName>
</protein>
<keyword evidence="3" id="KW-1185">Reference proteome</keyword>
<evidence type="ECO:0000313" key="2">
    <source>
        <dbReference type="EMBL" id="MCS0494245.1"/>
    </source>
</evidence>
<evidence type="ECO:0000313" key="3">
    <source>
        <dbReference type="Proteomes" id="UP001151088"/>
    </source>
</evidence>
<sequence>MKTAAFVLALGLAGGIAAASPALAAGAGFECPTPSEPGARPTIADVQKLLPSGDSMDDPAKLNAAIGTLRQDGAKAPYIIDHLIAAYCPTVAQDGALDAEARTAKMRRFAAQITSLVYQLGDTTRIIVSVPLPPELLQSAQAAAAKAKMPLDAWIAQSMTSSLSE</sequence>
<evidence type="ECO:0008006" key="4">
    <source>
        <dbReference type="Google" id="ProtNLM"/>
    </source>
</evidence>
<dbReference type="EMBL" id="JANTHZ010000001">
    <property type="protein sequence ID" value="MCS0494245.1"/>
    <property type="molecule type" value="Genomic_DNA"/>
</dbReference>
<accession>A0A9X2PAA7</accession>
<evidence type="ECO:0000256" key="1">
    <source>
        <dbReference type="SAM" id="SignalP"/>
    </source>
</evidence>
<feature type="signal peptide" evidence="1">
    <location>
        <begin position="1"/>
        <end position="24"/>
    </location>
</feature>
<reference evidence="2" key="1">
    <citation type="submission" date="2022-08" db="EMBL/GenBank/DDBJ databases">
        <authorList>
            <person name="Li F."/>
        </authorList>
    </citation>
    <scope>NUCLEOTIDE SEQUENCE</scope>
    <source>
        <strain evidence="2">MQZ15Z-1</strain>
    </source>
</reference>
<feature type="chain" id="PRO_5040910760" description="Glutelin" evidence="1">
    <location>
        <begin position="25"/>
        <end position="165"/>
    </location>
</feature>
<dbReference type="RefSeq" id="WP_258731189.1">
    <property type="nucleotide sequence ID" value="NZ_JANTHZ010000001.1"/>
</dbReference>
<dbReference type="AlphaFoldDB" id="A0A9X2PAA7"/>
<dbReference type="Proteomes" id="UP001151088">
    <property type="component" value="Unassembled WGS sequence"/>
</dbReference>
<comment type="caution">
    <text evidence="2">The sequence shown here is derived from an EMBL/GenBank/DDBJ whole genome shotgun (WGS) entry which is preliminary data.</text>
</comment>
<name>A0A9X2PAA7_9HYPH</name>